<dbReference type="Pfam" id="PF00069">
    <property type="entry name" value="Pkinase"/>
    <property type="match status" value="2"/>
</dbReference>
<dbReference type="Gene3D" id="3.30.200.20">
    <property type="entry name" value="Phosphorylase Kinase, domain 1"/>
    <property type="match status" value="1"/>
</dbReference>
<evidence type="ECO:0000256" key="4">
    <source>
        <dbReference type="ARBA" id="ARBA00022777"/>
    </source>
</evidence>
<name>A0ABR2W914_9FUNG</name>
<evidence type="ECO:0000259" key="8">
    <source>
        <dbReference type="PROSITE" id="PS50011"/>
    </source>
</evidence>
<evidence type="ECO:0000256" key="3">
    <source>
        <dbReference type="ARBA" id="ARBA00022741"/>
    </source>
</evidence>
<proteinExistence type="predicted"/>
<dbReference type="InterPro" id="IPR011009">
    <property type="entry name" value="Kinase-like_dom_sf"/>
</dbReference>
<dbReference type="InterPro" id="IPR017441">
    <property type="entry name" value="Protein_kinase_ATP_BS"/>
</dbReference>
<comment type="caution">
    <text evidence="9">The sequence shown here is derived from an EMBL/GenBank/DDBJ whole genome shotgun (WGS) entry which is preliminary data.</text>
</comment>
<dbReference type="PANTHER" id="PTHR43895:SF152">
    <property type="entry name" value="SERINE_THREONINE-PROTEIN KINASE TOS3"/>
    <property type="match status" value="1"/>
</dbReference>
<dbReference type="Proteomes" id="UP001479436">
    <property type="component" value="Unassembled WGS sequence"/>
</dbReference>
<dbReference type="InterPro" id="IPR000719">
    <property type="entry name" value="Prot_kinase_dom"/>
</dbReference>
<feature type="compositionally biased region" description="Polar residues" evidence="7">
    <location>
        <begin position="92"/>
        <end position="102"/>
    </location>
</feature>
<feature type="compositionally biased region" description="Low complexity" evidence="7">
    <location>
        <begin position="148"/>
        <end position="169"/>
    </location>
</feature>
<dbReference type="EMBL" id="JASJQH010006916">
    <property type="protein sequence ID" value="KAK9727625.1"/>
    <property type="molecule type" value="Genomic_DNA"/>
</dbReference>
<keyword evidence="5 6" id="KW-0067">ATP-binding</keyword>
<evidence type="ECO:0000313" key="9">
    <source>
        <dbReference type="EMBL" id="KAK9727625.1"/>
    </source>
</evidence>
<keyword evidence="3 6" id="KW-0547">Nucleotide-binding</keyword>
<feature type="binding site" evidence="6">
    <location>
        <position position="225"/>
    </location>
    <ligand>
        <name>ATP</name>
        <dbReference type="ChEBI" id="CHEBI:30616"/>
    </ligand>
</feature>
<dbReference type="PROSITE" id="PS00107">
    <property type="entry name" value="PROTEIN_KINASE_ATP"/>
    <property type="match status" value="1"/>
</dbReference>
<sequence length="618" mass="69599">MTTQEHPGLVNTALSSQCSYGILSTSTSSNSDKTTPQSPSSYVEEYWTLPTPSTLMTPHKDESDFIIPSPTSVNSDILTPESESERHHALTVETNASSSIPSKNHKTHLKLQLNSFQNSDTRNKNGSPISTSSGYLNSSFPSENQRLSMSSSILSSSSDRVRSKSQSSSFDNDVVETSKIVVDYDPATGNKTINKYMIIQEIGRGCHGKVKLCQDTETGMFYAIKIVEKFSRRRLGQRQNQSSSLDKIRKEIAILKKCHHEHVVRLYEVIDDPEAKKIYLVLEYVDGGEMKWRDEYDQPILSLDSSRQIFRDVVLGLEYLHHQGIIHRDIKPANLLRTKDGVVKISDFGVSYFSRNRNSQAFQPHLHVENGKSPSYHIMKDARSSSSLQSIDESGSGEIFPSFSTEVEESNELELAKTAGSPAFFAPELCYPGDEYLDSPTFDHQGSIIETPTSDKRISHGSRASISKPPITKAIDVWALGVTLYCLVFGRCPFMAETEYELFHLIPKKPLEFPSDVPIPDTLKDLLLRLLEKDPLQRITLEEAKRHPWVVEDLTDPEEWYQETNPGKYEPLEVTEEDVKKAVTFKDRIKKHMRKISTSISHVGASLGFRRRSKSGLE</sequence>
<evidence type="ECO:0000256" key="2">
    <source>
        <dbReference type="ARBA" id="ARBA00022679"/>
    </source>
</evidence>
<accession>A0ABR2W914</accession>
<dbReference type="CDD" id="cd14008">
    <property type="entry name" value="STKc_LKB1_CaMKK"/>
    <property type="match status" value="1"/>
</dbReference>
<evidence type="ECO:0000256" key="7">
    <source>
        <dbReference type="SAM" id="MobiDB-lite"/>
    </source>
</evidence>
<keyword evidence="1" id="KW-0723">Serine/threonine-protein kinase</keyword>
<feature type="compositionally biased region" description="Polar residues" evidence="7">
    <location>
        <begin position="112"/>
        <end position="147"/>
    </location>
</feature>
<dbReference type="Gene3D" id="1.10.510.10">
    <property type="entry name" value="Transferase(Phosphotransferase) domain 1"/>
    <property type="match status" value="2"/>
</dbReference>
<evidence type="ECO:0000256" key="1">
    <source>
        <dbReference type="ARBA" id="ARBA00022527"/>
    </source>
</evidence>
<dbReference type="PANTHER" id="PTHR43895">
    <property type="entry name" value="CALCIUM/CALMODULIN-DEPENDENT PROTEIN KINASE KINASE-RELATED"/>
    <property type="match status" value="1"/>
</dbReference>
<keyword evidence="2" id="KW-0808">Transferase</keyword>
<gene>
    <name evidence="9" type="ORF">K7432_001709</name>
</gene>
<dbReference type="SUPFAM" id="SSF56112">
    <property type="entry name" value="Protein kinase-like (PK-like)"/>
    <property type="match status" value="1"/>
</dbReference>
<reference evidence="9 10" key="1">
    <citation type="submission" date="2023-04" db="EMBL/GenBank/DDBJ databases">
        <title>Genome of Basidiobolus ranarum AG-B5.</title>
        <authorList>
            <person name="Stajich J.E."/>
            <person name="Carter-House D."/>
            <person name="Gryganskyi A."/>
        </authorList>
    </citation>
    <scope>NUCLEOTIDE SEQUENCE [LARGE SCALE GENOMIC DNA]</scope>
    <source>
        <strain evidence="9 10">AG-B5</strain>
    </source>
</reference>
<organism evidence="9 10">
    <name type="scientific">Basidiobolus ranarum</name>
    <dbReference type="NCBI Taxonomy" id="34480"/>
    <lineage>
        <taxon>Eukaryota</taxon>
        <taxon>Fungi</taxon>
        <taxon>Fungi incertae sedis</taxon>
        <taxon>Zoopagomycota</taxon>
        <taxon>Entomophthoromycotina</taxon>
        <taxon>Basidiobolomycetes</taxon>
        <taxon>Basidiobolales</taxon>
        <taxon>Basidiobolaceae</taxon>
        <taxon>Basidiobolus</taxon>
    </lineage>
</organism>
<dbReference type="PROSITE" id="PS50011">
    <property type="entry name" value="PROTEIN_KINASE_DOM"/>
    <property type="match status" value="1"/>
</dbReference>
<evidence type="ECO:0000313" key="10">
    <source>
        <dbReference type="Proteomes" id="UP001479436"/>
    </source>
</evidence>
<evidence type="ECO:0000256" key="5">
    <source>
        <dbReference type="ARBA" id="ARBA00022840"/>
    </source>
</evidence>
<feature type="domain" description="Protein kinase" evidence="8">
    <location>
        <begin position="196"/>
        <end position="550"/>
    </location>
</feature>
<keyword evidence="10" id="KW-1185">Reference proteome</keyword>
<dbReference type="SMART" id="SM00220">
    <property type="entry name" value="S_TKc"/>
    <property type="match status" value="1"/>
</dbReference>
<protein>
    <recommendedName>
        <fullName evidence="8">Protein kinase domain-containing protein</fullName>
    </recommendedName>
</protein>
<keyword evidence="4" id="KW-0418">Kinase</keyword>
<evidence type="ECO:0000256" key="6">
    <source>
        <dbReference type="PROSITE-ProRule" id="PRU10141"/>
    </source>
</evidence>
<feature type="region of interest" description="Disordered" evidence="7">
    <location>
        <begin position="68"/>
        <end position="169"/>
    </location>
</feature>